<sequence length="118" mass="13173">MNRTRGQLKMKLKTTLVEEEENKLREKQRTFDQRRERTNACDIGLQRALERCAGDFFREGMGIVWGMADGEWWMGNGGMGNGGMGKPGGLPCLGGAGQYPSIHYPGMAGDVRRWLVHG</sequence>
<dbReference type="AlphaFoldDB" id="A0A8A1M1Q4"/>
<protein>
    <submittedName>
        <fullName evidence="2">Uncharacterized protein</fullName>
    </submittedName>
</protein>
<accession>A0A8A1M1Q4</accession>
<gene>
    <name evidence="2" type="ORF">I7I51_08021</name>
</gene>
<keyword evidence="1" id="KW-0175">Coiled coil</keyword>
<dbReference type="EMBL" id="CP069109">
    <property type="protein sequence ID" value="QSS58594.1"/>
    <property type="molecule type" value="Genomic_DNA"/>
</dbReference>
<evidence type="ECO:0000313" key="3">
    <source>
        <dbReference type="Proteomes" id="UP000663671"/>
    </source>
</evidence>
<evidence type="ECO:0000256" key="1">
    <source>
        <dbReference type="SAM" id="Coils"/>
    </source>
</evidence>
<name>A0A8A1M1Q4_AJECA</name>
<organism evidence="2 3">
    <name type="scientific">Ajellomyces capsulatus</name>
    <name type="common">Darling's disease fungus</name>
    <name type="synonym">Histoplasma capsulatum</name>
    <dbReference type="NCBI Taxonomy" id="5037"/>
    <lineage>
        <taxon>Eukaryota</taxon>
        <taxon>Fungi</taxon>
        <taxon>Dikarya</taxon>
        <taxon>Ascomycota</taxon>
        <taxon>Pezizomycotina</taxon>
        <taxon>Eurotiomycetes</taxon>
        <taxon>Eurotiomycetidae</taxon>
        <taxon>Onygenales</taxon>
        <taxon>Ajellomycetaceae</taxon>
        <taxon>Histoplasma</taxon>
    </lineage>
</organism>
<feature type="coiled-coil region" evidence="1">
    <location>
        <begin position="10"/>
        <end position="37"/>
    </location>
</feature>
<proteinExistence type="predicted"/>
<dbReference type="VEuPathDB" id="FungiDB:I7I51_08021"/>
<evidence type="ECO:0000313" key="2">
    <source>
        <dbReference type="EMBL" id="QSS58594.1"/>
    </source>
</evidence>
<dbReference type="Proteomes" id="UP000663671">
    <property type="component" value="Chromosome 2"/>
</dbReference>
<reference evidence="2" key="1">
    <citation type="submission" date="2021-01" db="EMBL/GenBank/DDBJ databases">
        <title>Chromosome-level genome assembly of a human fungal pathogen reveals clustering of transcriptionally co-regulated genes.</title>
        <authorList>
            <person name="Voorhies M."/>
            <person name="Cohen S."/>
            <person name="Shea T.P."/>
            <person name="Petrus S."/>
            <person name="Munoz J.F."/>
            <person name="Poplawski S."/>
            <person name="Goldman W.E."/>
            <person name="Michael T."/>
            <person name="Cuomo C.A."/>
            <person name="Sil A."/>
            <person name="Beyhan S."/>
        </authorList>
    </citation>
    <scope>NUCLEOTIDE SEQUENCE</scope>
    <source>
        <strain evidence="2">WU24</strain>
    </source>
</reference>